<comment type="subcellular location">
    <subcellularLocation>
        <location evidence="1">Cell membrane</location>
        <topology evidence="1">Multi-pass membrane protein</topology>
    </subcellularLocation>
</comment>
<dbReference type="Gene3D" id="3.40.50.720">
    <property type="entry name" value="NAD(P)-binding Rossmann-like Domain"/>
    <property type="match status" value="1"/>
</dbReference>
<dbReference type="Proteomes" id="UP000032233">
    <property type="component" value="Unassembled WGS sequence"/>
</dbReference>
<dbReference type="PANTHER" id="PTHR43833">
    <property type="entry name" value="POTASSIUM CHANNEL PROTEIN 2-RELATED-RELATED"/>
    <property type="match status" value="1"/>
</dbReference>
<dbReference type="STRING" id="1429043.X474_23660"/>
<evidence type="ECO:0000256" key="1">
    <source>
        <dbReference type="ARBA" id="ARBA00004651"/>
    </source>
</evidence>
<protein>
    <submittedName>
        <fullName evidence="5">Potassium transporter TrkA</fullName>
    </submittedName>
</protein>
<dbReference type="SUPFAM" id="SSF81324">
    <property type="entry name" value="Voltage-gated potassium channels"/>
    <property type="match status" value="1"/>
</dbReference>
<keyword evidence="6" id="KW-1185">Reference proteome</keyword>
<dbReference type="Pfam" id="PF02254">
    <property type="entry name" value="TrkA_N"/>
    <property type="match status" value="1"/>
</dbReference>
<accession>A0A0D2G8S0</accession>
<dbReference type="PROSITE" id="PS51202">
    <property type="entry name" value="RCK_C"/>
    <property type="match status" value="1"/>
</dbReference>
<dbReference type="SUPFAM" id="SSF116726">
    <property type="entry name" value="TrkA C-terminal domain-like"/>
    <property type="match status" value="1"/>
</dbReference>
<dbReference type="Pfam" id="PF07885">
    <property type="entry name" value="Ion_trans_2"/>
    <property type="match status" value="1"/>
</dbReference>
<evidence type="ECO:0000259" key="4">
    <source>
        <dbReference type="PROSITE" id="PS51202"/>
    </source>
</evidence>
<dbReference type="GO" id="GO:0008324">
    <property type="term" value="F:monoatomic cation transmembrane transporter activity"/>
    <property type="evidence" value="ECO:0007669"/>
    <property type="project" value="InterPro"/>
</dbReference>
<dbReference type="Pfam" id="PF02080">
    <property type="entry name" value="TrkA_C"/>
    <property type="match status" value="1"/>
</dbReference>
<dbReference type="AlphaFoldDB" id="A0A0D2G8S0"/>
<dbReference type="GO" id="GO:0005886">
    <property type="term" value="C:plasma membrane"/>
    <property type="evidence" value="ECO:0007669"/>
    <property type="project" value="UniProtKB-SubCell"/>
</dbReference>
<feature type="domain" description="RCK C-terminal" evidence="4">
    <location>
        <begin position="249"/>
        <end position="334"/>
    </location>
</feature>
<dbReference type="Gene3D" id="3.30.70.1450">
    <property type="entry name" value="Regulator of K+ conductance, C-terminal domain"/>
    <property type="match status" value="1"/>
</dbReference>
<gene>
    <name evidence="5" type="ORF">X474_23660</name>
</gene>
<dbReference type="InterPro" id="IPR036721">
    <property type="entry name" value="RCK_C_sf"/>
</dbReference>
<proteinExistence type="predicted"/>
<dbReference type="SUPFAM" id="SSF51735">
    <property type="entry name" value="NAD(P)-binding Rossmann-fold domains"/>
    <property type="match status" value="1"/>
</dbReference>
<keyword evidence="2" id="KW-1133">Transmembrane helix</keyword>
<dbReference type="InParanoid" id="A0A0D2G8S0"/>
<dbReference type="EMBL" id="AZAC01000056">
    <property type="protein sequence ID" value="KIX11317.1"/>
    <property type="molecule type" value="Genomic_DNA"/>
</dbReference>
<evidence type="ECO:0000256" key="2">
    <source>
        <dbReference type="SAM" id="Phobius"/>
    </source>
</evidence>
<dbReference type="InterPro" id="IPR003148">
    <property type="entry name" value="RCK_N"/>
</dbReference>
<dbReference type="InterPro" id="IPR050721">
    <property type="entry name" value="Trk_Ktr_HKT_K-transport"/>
</dbReference>
<dbReference type="RefSeq" id="WP_044351865.1">
    <property type="nucleotide sequence ID" value="NZ_AZAC01000056.1"/>
</dbReference>
<dbReference type="PROSITE" id="PS51201">
    <property type="entry name" value="RCK_N"/>
    <property type="match status" value="1"/>
</dbReference>
<evidence type="ECO:0000259" key="3">
    <source>
        <dbReference type="PROSITE" id="PS51201"/>
    </source>
</evidence>
<dbReference type="FunCoup" id="A0A0D2G8S0">
    <property type="interactions" value="30"/>
</dbReference>
<feature type="domain" description="RCK N-terminal" evidence="3">
    <location>
        <begin position="109"/>
        <end position="226"/>
    </location>
</feature>
<name>A0A0D2G8S0_9BACT</name>
<evidence type="ECO:0000313" key="6">
    <source>
        <dbReference type="Proteomes" id="UP000032233"/>
    </source>
</evidence>
<reference evidence="5 6" key="1">
    <citation type="submission" date="2013-11" db="EMBL/GenBank/DDBJ databases">
        <title>Metagenomic analysis of a methanogenic consortium involved in long chain n-alkane degradation.</title>
        <authorList>
            <person name="Davidova I.A."/>
            <person name="Callaghan A.V."/>
            <person name="Wawrik B."/>
            <person name="Pruitt S."/>
            <person name="Marks C."/>
            <person name="Duncan K.E."/>
            <person name="Suflita J.M."/>
        </authorList>
    </citation>
    <scope>NUCLEOTIDE SEQUENCE [LARGE SCALE GENOMIC DNA]</scope>
    <source>
        <strain evidence="5 6">SPR</strain>
    </source>
</reference>
<dbReference type="Gene3D" id="1.10.287.70">
    <property type="match status" value="1"/>
</dbReference>
<keyword evidence="2" id="KW-0472">Membrane</keyword>
<dbReference type="OrthoDB" id="9781411at2"/>
<evidence type="ECO:0000313" key="5">
    <source>
        <dbReference type="EMBL" id="KIX11317.1"/>
    </source>
</evidence>
<organism evidence="5 6">
    <name type="scientific">Dethiosulfatarculus sandiegensis</name>
    <dbReference type="NCBI Taxonomy" id="1429043"/>
    <lineage>
        <taxon>Bacteria</taxon>
        <taxon>Pseudomonadati</taxon>
        <taxon>Thermodesulfobacteriota</taxon>
        <taxon>Desulfarculia</taxon>
        <taxon>Desulfarculales</taxon>
        <taxon>Desulfarculaceae</taxon>
        <taxon>Dethiosulfatarculus</taxon>
    </lineage>
</organism>
<dbReference type="PANTHER" id="PTHR43833:SF9">
    <property type="entry name" value="POTASSIUM CHANNEL PROTEIN YUGO-RELATED"/>
    <property type="match status" value="1"/>
</dbReference>
<dbReference type="GO" id="GO:0006813">
    <property type="term" value="P:potassium ion transport"/>
    <property type="evidence" value="ECO:0007669"/>
    <property type="project" value="InterPro"/>
</dbReference>
<dbReference type="InterPro" id="IPR006037">
    <property type="entry name" value="RCK_C"/>
</dbReference>
<dbReference type="InterPro" id="IPR036291">
    <property type="entry name" value="NAD(P)-bd_dom_sf"/>
</dbReference>
<keyword evidence="2" id="KW-0812">Transmembrane</keyword>
<feature type="transmembrane region" description="Helical" evidence="2">
    <location>
        <begin position="12"/>
        <end position="30"/>
    </location>
</feature>
<comment type="caution">
    <text evidence="5">The sequence shown here is derived from an EMBL/GenBank/DDBJ whole genome shotgun (WGS) entry which is preliminary data.</text>
</comment>
<dbReference type="InterPro" id="IPR013099">
    <property type="entry name" value="K_chnl_dom"/>
</dbReference>
<sequence length="336" mass="36442">MSNTFFGRSILAAIMVLAVMMAGTVGYMVFEGWSFLDALYMTSITVSTVGFGETHALSQGGRFFTIFLIFSGVGVVFYILTQVTQMVVEGKIRQVMGRKNLQRRIRSLKGHYIICGYGRIGSMVTEMLVNKGVPVVILDTSQEITTRLEEQGILYVLGSATEDENLLAAGLDRAKGLVATVSSDADNVYIVLTAKGIRPDIFVIARATEPGSERKLKRAGANKVVSPYFIGARRIAQTVIRPSVADFIDLTFHNADVALSMEELLVGKNTDLAGIPLKDSGIRQKLNLIILAIKKPDEQMIFNPDADTVLEIGDTLIAMGSKASMTKLGSMLDSGV</sequence>
<feature type="transmembrane region" description="Helical" evidence="2">
    <location>
        <begin position="63"/>
        <end position="88"/>
    </location>
</feature>
<dbReference type="PATRIC" id="fig|1429043.3.peg.5004"/>